<dbReference type="PANTHER" id="PTHR43297">
    <property type="entry name" value="OLIGOPEPTIDE TRANSPORT ATP-BINDING PROTEIN APPD"/>
    <property type="match status" value="1"/>
</dbReference>
<dbReference type="GO" id="GO:0005524">
    <property type="term" value="F:ATP binding"/>
    <property type="evidence" value="ECO:0007669"/>
    <property type="project" value="UniProtKB-KW"/>
</dbReference>
<evidence type="ECO:0000256" key="1">
    <source>
        <dbReference type="ARBA" id="ARBA00004202"/>
    </source>
</evidence>
<dbReference type="InterPro" id="IPR017871">
    <property type="entry name" value="ABC_transporter-like_CS"/>
</dbReference>
<keyword evidence="5" id="KW-0997">Cell inner membrane</keyword>
<dbReference type="KEGG" id="prt:AUC31_12265"/>
<organism evidence="11 12">
    <name type="scientific">Planococcus rifietoensis</name>
    <dbReference type="NCBI Taxonomy" id="200991"/>
    <lineage>
        <taxon>Bacteria</taxon>
        <taxon>Bacillati</taxon>
        <taxon>Bacillota</taxon>
        <taxon>Bacilli</taxon>
        <taxon>Bacillales</taxon>
        <taxon>Caryophanaceae</taxon>
        <taxon>Planococcus</taxon>
    </lineage>
</organism>
<dbReference type="Pfam" id="PF08352">
    <property type="entry name" value="oligo_HPY"/>
    <property type="match status" value="1"/>
</dbReference>
<dbReference type="FunFam" id="3.40.50.300:FF:000016">
    <property type="entry name" value="Oligopeptide ABC transporter ATP-binding component"/>
    <property type="match status" value="1"/>
</dbReference>
<evidence type="ECO:0000259" key="10">
    <source>
        <dbReference type="PROSITE" id="PS50893"/>
    </source>
</evidence>
<dbReference type="AlphaFoldDB" id="A0A0U2J7H3"/>
<proteinExistence type="inferred from homology"/>
<accession>A0A0U2J7H3</accession>
<gene>
    <name evidence="11" type="ORF">AUC31_12265</name>
</gene>
<feature type="domain" description="ABC transporter" evidence="10">
    <location>
        <begin position="6"/>
        <end position="256"/>
    </location>
</feature>
<evidence type="ECO:0000256" key="5">
    <source>
        <dbReference type="ARBA" id="ARBA00022519"/>
    </source>
</evidence>
<evidence type="ECO:0000256" key="8">
    <source>
        <dbReference type="ARBA" id="ARBA00022967"/>
    </source>
</evidence>
<dbReference type="InterPro" id="IPR050388">
    <property type="entry name" value="ABC_Ni/Peptide_Import"/>
</dbReference>
<keyword evidence="9" id="KW-0472">Membrane</keyword>
<evidence type="ECO:0000313" key="11">
    <source>
        <dbReference type="EMBL" id="ALS75922.1"/>
    </source>
</evidence>
<dbReference type="InterPro" id="IPR027417">
    <property type="entry name" value="P-loop_NTPase"/>
</dbReference>
<keyword evidence="3" id="KW-0813">Transport</keyword>
<dbReference type="GO" id="GO:0005886">
    <property type="term" value="C:plasma membrane"/>
    <property type="evidence" value="ECO:0007669"/>
    <property type="project" value="UniProtKB-SubCell"/>
</dbReference>
<dbReference type="EMBL" id="CP013659">
    <property type="protein sequence ID" value="ALS75922.1"/>
    <property type="molecule type" value="Genomic_DNA"/>
</dbReference>
<protein>
    <submittedName>
        <fullName evidence="11">Peptide ABC transporter ATP-binding protein</fullName>
    </submittedName>
</protein>
<dbReference type="PANTHER" id="PTHR43297:SF14">
    <property type="entry name" value="ATPASE AAA-TYPE CORE DOMAIN-CONTAINING PROTEIN"/>
    <property type="match status" value="1"/>
</dbReference>
<dbReference type="RefSeq" id="WP_058382625.1">
    <property type="nucleotide sequence ID" value="NZ_CP013659.2"/>
</dbReference>
<dbReference type="InterPro" id="IPR013563">
    <property type="entry name" value="Oligopep_ABC_C"/>
</dbReference>
<reference evidence="11" key="1">
    <citation type="submission" date="2016-01" db="EMBL/GenBank/DDBJ databases">
        <title>Complete genome of Planococcus rifietoensis type strain M8.</title>
        <authorList>
            <person name="See-Too W.S."/>
        </authorList>
    </citation>
    <scope>NUCLEOTIDE SEQUENCE [LARGE SCALE GENOMIC DNA]</scope>
    <source>
        <strain evidence="11">M8</strain>
    </source>
</reference>
<dbReference type="CDD" id="cd03257">
    <property type="entry name" value="ABC_NikE_OppD_transporters"/>
    <property type="match status" value="1"/>
</dbReference>
<dbReference type="Proteomes" id="UP000067683">
    <property type="component" value="Chromosome"/>
</dbReference>
<dbReference type="InterPro" id="IPR003593">
    <property type="entry name" value="AAA+_ATPase"/>
</dbReference>
<dbReference type="Gene3D" id="3.40.50.300">
    <property type="entry name" value="P-loop containing nucleotide triphosphate hydrolases"/>
    <property type="match status" value="1"/>
</dbReference>
<keyword evidence="7 11" id="KW-0067">ATP-binding</keyword>
<keyword evidence="4" id="KW-1003">Cell membrane</keyword>
<evidence type="ECO:0000256" key="2">
    <source>
        <dbReference type="ARBA" id="ARBA00005417"/>
    </source>
</evidence>
<dbReference type="OrthoDB" id="9806285at2"/>
<evidence type="ECO:0000256" key="9">
    <source>
        <dbReference type="ARBA" id="ARBA00023136"/>
    </source>
</evidence>
<comment type="similarity">
    <text evidence="2">Belongs to the ABC transporter superfamily.</text>
</comment>
<dbReference type="PROSITE" id="PS50893">
    <property type="entry name" value="ABC_TRANSPORTER_2"/>
    <property type="match status" value="1"/>
</dbReference>
<evidence type="ECO:0000256" key="7">
    <source>
        <dbReference type="ARBA" id="ARBA00022840"/>
    </source>
</evidence>
<keyword evidence="8" id="KW-1278">Translocase</keyword>
<evidence type="ECO:0000313" key="12">
    <source>
        <dbReference type="Proteomes" id="UP000067683"/>
    </source>
</evidence>
<dbReference type="STRING" id="200991.AUC31_12265"/>
<evidence type="ECO:0000256" key="6">
    <source>
        <dbReference type="ARBA" id="ARBA00022741"/>
    </source>
</evidence>
<dbReference type="SUPFAM" id="SSF52540">
    <property type="entry name" value="P-loop containing nucleoside triphosphate hydrolases"/>
    <property type="match status" value="1"/>
</dbReference>
<dbReference type="NCBIfam" id="TIGR01727">
    <property type="entry name" value="oligo_HPY"/>
    <property type="match status" value="1"/>
</dbReference>
<evidence type="ECO:0000256" key="3">
    <source>
        <dbReference type="ARBA" id="ARBA00022448"/>
    </source>
</evidence>
<keyword evidence="12" id="KW-1185">Reference proteome</keyword>
<comment type="subcellular location">
    <subcellularLocation>
        <location evidence="1">Cell membrane</location>
        <topology evidence="1">Peripheral membrane protein</topology>
    </subcellularLocation>
</comment>
<evidence type="ECO:0000256" key="4">
    <source>
        <dbReference type="ARBA" id="ARBA00022475"/>
    </source>
</evidence>
<dbReference type="GO" id="GO:0016887">
    <property type="term" value="F:ATP hydrolysis activity"/>
    <property type="evidence" value="ECO:0007669"/>
    <property type="project" value="InterPro"/>
</dbReference>
<name>A0A0U2J7H3_9BACL</name>
<sequence>MTHALLEVKNLVTSFRTSGGTVQAVKDVSFHVHKGETLCIVGESGCGKSITSLSVMRLLPSNGEIESGEILLDNEPLQQLSADQMRKLRGNRMSMIFQEPMTALNPVLTIGYQLREPLMLHKGVSKKDASQQGIELLRQVGIPNPEKRLNQYPHELSGGMRQRVMIAMSLACNPSLLIADEPTTALDVTIQAQILDLINDLKKDFDMGVMMITHDMGVVAEVADRVMVMYAGKKIEEGPVEEIFENPQHPYTRGLLNSVPNVDDPDFELEPIPGNMPGLDEQITGCRFHPRCPFATDKCRAEVPPEITVSDGHFASCWYAEKKGVELDEHSRDLAAKT</sequence>
<dbReference type="InterPro" id="IPR003439">
    <property type="entry name" value="ABC_transporter-like_ATP-bd"/>
</dbReference>
<dbReference type="GO" id="GO:0015833">
    <property type="term" value="P:peptide transport"/>
    <property type="evidence" value="ECO:0007669"/>
    <property type="project" value="InterPro"/>
</dbReference>
<dbReference type="SMART" id="SM00382">
    <property type="entry name" value="AAA"/>
    <property type="match status" value="1"/>
</dbReference>
<dbReference type="Pfam" id="PF00005">
    <property type="entry name" value="ABC_tran"/>
    <property type="match status" value="1"/>
</dbReference>
<dbReference type="PROSITE" id="PS00211">
    <property type="entry name" value="ABC_TRANSPORTER_1"/>
    <property type="match status" value="1"/>
</dbReference>
<keyword evidence="6" id="KW-0547">Nucleotide-binding</keyword>